<evidence type="ECO:0000313" key="3">
    <source>
        <dbReference type="Proteomes" id="UP001444071"/>
    </source>
</evidence>
<feature type="coiled-coil region" evidence="1">
    <location>
        <begin position="96"/>
        <end position="128"/>
    </location>
</feature>
<comment type="caution">
    <text evidence="2">The sequence shown here is derived from an EMBL/GenBank/DDBJ whole genome shotgun (WGS) entry which is preliminary data.</text>
</comment>
<evidence type="ECO:0000256" key="1">
    <source>
        <dbReference type="SAM" id="Coils"/>
    </source>
</evidence>
<protein>
    <recommendedName>
        <fullName evidence="4">Meiosis-specific nuclear structural protein 1</fullName>
    </recommendedName>
</protein>
<dbReference type="EMBL" id="JAHRIM010020563">
    <property type="protein sequence ID" value="MEQ2262586.1"/>
    <property type="molecule type" value="Genomic_DNA"/>
</dbReference>
<evidence type="ECO:0000313" key="2">
    <source>
        <dbReference type="EMBL" id="MEQ2262586.1"/>
    </source>
</evidence>
<evidence type="ECO:0008006" key="4">
    <source>
        <dbReference type="Google" id="ProtNLM"/>
    </source>
</evidence>
<organism evidence="2 3">
    <name type="scientific">Xenotaenia resolanae</name>
    <dbReference type="NCBI Taxonomy" id="208358"/>
    <lineage>
        <taxon>Eukaryota</taxon>
        <taxon>Metazoa</taxon>
        <taxon>Chordata</taxon>
        <taxon>Craniata</taxon>
        <taxon>Vertebrata</taxon>
        <taxon>Euteleostomi</taxon>
        <taxon>Actinopterygii</taxon>
        <taxon>Neopterygii</taxon>
        <taxon>Teleostei</taxon>
        <taxon>Neoteleostei</taxon>
        <taxon>Acanthomorphata</taxon>
        <taxon>Ovalentaria</taxon>
        <taxon>Atherinomorphae</taxon>
        <taxon>Cyprinodontiformes</taxon>
        <taxon>Goodeidae</taxon>
        <taxon>Xenotaenia</taxon>
    </lineage>
</organism>
<reference evidence="2 3" key="1">
    <citation type="submission" date="2021-06" db="EMBL/GenBank/DDBJ databases">
        <authorList>
            <person name="Palmer J.M."/>
        </authorList>
    </citation>
    <scope>NUCLEOTIDE SEQUENCE [LARGE SCALE GENOMIC DNA]</scope>
    <source>
        <strain evidence="2 3">XR_2019</strain>
        <tissue evidence="2">Muscle</tissue>
    </source>
</reference>
<sequence>MVKSESQEALHPRKLEINFEELLKEKEEAERRRKAEERKQKLEQEKEAFEQLRKEMGEEEINESSDVISKEYEELIKLKRTGSIQAKNLKSKFEKIKQLTEEEIQKKIEMERERRKAIDDEIKQREAERAHEVKGFKCCMNNLLLFCRTYSKFL</sequence>
<feature type="coiled-coil region" evidence="1">
    <location>
        <begin position="12"/>
        <end position="62"/>
    </location>
</feature>
<dbReference type="Proteomes" id="UP001444071">
    <property type="component" value="Unassembled WGS sequence"/>
</dbReference>
<keyword evidence="3" id="KW-1185">Reference proteome</keyword>
<proteinExistence type="predicted"/>
<accession>A0ABV0VZB5</accession>
<keyword evidence="1" id="KW-0175">Coiled coil</keyword>
<gene>
    <name evidence="2" type="ORF">XENORESO_016387</name>
</gene>
<name>A0ABV0VZB5_9TELE</name>